<organism evidence="2 3">
    <name type="scientific">Stylosanthes scabra</name>
    <dbReference type="NCBI Taxonomy" id="79078"/>
    <lineage>
        <taxon>Eukaryota</taxon>
        <taxon>Viridiplantae</taxon>
        <taxon>Streptophyta</taxon>
        <taxon>Embryophyta</taxon>
        <taxon>Tracheophyta</taxon>
        <taxon>Spermatophyta</taxon>
        <taxon>Magnoliopsida</taxon>
        <taxon>eudicotyledons</taxon>
        <taxon>Gunneridae</taxon>
        <taxon>Pentapetalae</taxon>
        <taxon>rosids</taxon>
        <taxon>fabids</taxon>
        <taxon>Fabales</taxon>
        <taxon>Fabaceae</taxon>
        <taxon>Papilionoideae</taxon>
        <taxon>50 kb inversion clade</taxon>
        <taxon>dalbergioids sensu lato</taxon>
        <taxon>Dalbergieae</taxon>
        <taxon>Pterocarpus clade</taxon>
        <taxon>Stylosanthes</taxon>
    </lineage>
</organism>
<evidence type="ECO:0000256" key="1">
    <source>
        <dbReference type="SAM" id="MobiDB-lite"/>
    </source>
</evidence>
<name>A0ABU6QD88_9FABA</name>
<proteinExistence type="predicted"/>
<comment type="caution">
    <text evidence="2">The sequence shown here is derived from an EMBL/GenBank/DDBJ whole genome shotgun (WGS) entry which is preliminary data.</text>
</comment>
<gene>
    <name evidence="2" type="ORF">PIB30_037321</name>
</gene>
<dbReference type="EMBL" id="JASCZI010000187">
    <property type="protein sequence ID" value="MED6109847.1"/>
    <property type="molecule type" value="Genomic_DNA"/>
</dbReference>
<evidence type="ECO:0000313" key="3">
    <source>
        <dbReference type="Proteomes" id="UP001341840"/>
    </source>
</evidence>
<feature type="compositionally biased region" description="Basic and acidic residues" evidence="1">
    <location>
        <begin position="73"/>
        <end position="85"/>
    </location>
</feature>
<evidence type="ECO:0000313" key="2">
    <source>
        <dbReference type="EMBL" id="MED6109847.1"/>
    </source>
</evidence>
<protein>
    <submittedName>
        <fullName evidence="2">Uncharacterized protein</fullName>
    </submittedName>
</protein>
<sequence>MANELTRSVIRPARPGPVANQWTVSLKSTPRRKTGLRHLSRLPNSLWRRAYIPGGNRAKGPHTTSSHLSGISEESHSSHQEENRAKNRRGLNELRVAANDASIGAPDQKLLRIEGDVGTVILFYGPGYRAVFSDGVLISTQKNPLNPNIPAKFPNFELTRARGQRGADVRPFQYLIREHKCWGANAPRPSRQEGAANAPCNLVASAECGQAHHTGALRPLCKRARRAGVPSRWGGRAVAPVMKNFVNLRSCGRATRGRPRHCHVSTFFFVFLRFLIFLLGDSFL</sequence>
<accession>A0ABU6QD88</accession>
<dbReference type="Proteomes" id="UP001341840">
    <property type="component" value="Unassembled WGS sequence"/>
</dbReference>
<keyword evidence="3" id="KW-1185">Reference proteome</keyword>
<reference evidence="2 3" key="1">
    <citation type="journal article" date="2023" name="Plants (Basel)">
        <title>Bridging the Gap: Combining Genomics and Transcriptomics Approaches to Understand Stylosanthes scabra, an Orphan Legume from the Brazilian Caatinga.</title>
        <authorList>
            <person name="Ferreira-Neto J.R.C."/>
            <person name="da Silva M.D."/>
            <person name="Binneck E."/>
            <person name="de Melo N.F."/>
            <person name="da Silva R.H."/>
            <person name="de Melo A.L.T.M."/>
            <person name="Pandolfi V."/>
            <person name="Bustamante F.O."/>
            <person name="Brasileiro-Vidal A.C."/>
            <person name="Benko-Iseppon A.M."/>
        </authorList>
    </citation>
    <scope>NUCLEOTIDE SEQUENCE [LARGE SCALE GENOMIC DNA]</scope>
    <source>
        <tissue evidence="2">Leaves</tissue>
    </source>
</reference>
<feature type="region of interest" description="Disordered" evidence="1">
    <location>
        <begin position="51"/>
        <end position="89"/>
    </location>
</feature>